<proteinExistence type="predicted"/>
<protein>
    <submittedName>
        <fullName evidence="1">Uncharacterized protein</fullName>
    </submittedName>
</protein>
<evidence type="ECO:0000313" key="1">
    <source>
        <dbReference type="EMBL" id="MBC3861776.1"/>
    </source>
</evidence>
<evidence type="ECO:0000313" key="2">
    <source>
        <dbReference type="Proteomes" id="UP000634011"/>
    </source>
</evidence>
<dbReference type="Proteomes" id="UP000634011">
    <property type="component" value="Unassembled WGS sequence"/>
</dbReference>
<dbReference type="EMBL" id="JACOFV010000005">
    <property type="protein sequence ID" value="MBC3861776.1"/>
    <property type="molecule type" value="Genomic_DNA"/>
</dbReference>
<dbReference type="AlphaFoldDB" id="A0A923KPJ5"/>
<gene>
    <name evidence="1" type="ORF">H8K32_06675</name>
</gene>
<organism evidence="1 2">
    <name type="scientific">Undibacterium jejuense</name>
    <dbReference type="NCBI Taxonomy" id="1344949"/>
    <lineage>
        <taxon>Bacteria</taxon>
        <taxon>Pseudomonadati</taxon>
        <taxon>Pseudomonadota</taxon>
        <taxon>Betaproteobacteria</taxon>
        <taxon>Burkholderiales</taxon>
        <taxon>Oxalobacteraceae</taxon>
        <taxon>Undibacterium</taxon>
    </lineage>
</organism>
<reference evidence="1" key="1">
    <citation type="submission" date="2020-08" db="EMBL/GenBank/DDBJ databases">
        <title>Novel species isolated from subtropical streams in China.</title>
        <authorList>
            <person name="Lu H."/>
        </authorList>
    </citation>
    <scope>NUCLEOTIDE SEQUENCE</scope>
    <source>
        <strain evidence="1">KACC 12607</strain>
    </source>
</reference>
<sequence length="48" mass="5171">MLIRRRANLGVFSETGKSGADRLTGKNRDTVELACEGVTANSLFGLMN</sequence>
<keyword evidence="2" id="KW-1185">Reference proteome</keyword>
<comment type="caution">
    <text evidence="1">The sequence shown here is derived from an EMBL/GenBank/DDBJ whole genome shotgun (WGS) entry which is preliminary data.</text>
</comment>
<name>A0A923KPJ5_9BURK</name>
<accession>A0A923KPJ5</accession>